<accession>A0A6C0F714</accession>
<keyword evidence="1" id="KW-0812">Transmembrane</keyword>
<feature type="transmembrane region" description="Helical" evidence="1">
    <location>
        <begin position="89"/>
        <end position="106"/>
    </location>
</feature>
<evidence type="ECO:0000256" key="1">
    <source>
        <dbReference type="SAM" id="Phobius"/>
    </source>
</evidence>
<keyword evidence="1" id="KW-1133">Transmembrane helix</keyword>
<name>A0A6C0F714_9ZZZZ</name>
<proteinExistence type="predicted"/>
<protein>
    <submittedName>
        <fullName evidence="2">Uncharacterized protein</fullName>
    </submittedName>
</protein>
<sequence>MEKLQGYHLILLLLAYYSSIKEQEFKIDTVISEKVPDILSKIPYIEYLTLLLLFLLKNSELGLFIWILVTSYKALRNILNDTKTKLTNYIPSIICIAMLVSIYDGTISKQHLILSYGCMMLIYMLFISSKKTTASNILEDIVLSHLIFYFAK</sequence>
<keyword evidence="1" id="KW-0472">Membrane</keyword>
<organism evidence="2">
    <name type="scientific">viral metagenome</name>
    <dbReference type="NCBI Taxonomy" id="1070528"/>
    <lineage>
        <taxon>unclassified sequences</taxon>
        <taxon>metagenomes</taxon>
        <taxon>organismal metagenomes</taxon>
    </lineage>
</organism>
<reference evidence="2" key="1">
    <citation type="journal article" date="2020" name="Nature">
        <title>Giant virus diversity and host interactions through global metagenomics.</title>
        <authorList>
            <person name="Schulz F."/>
            <person name="Roux S."/>
            <person name="Paez-Espino D."/>
            <person name="Jungbluth S."/>
            <person name="Walsh D.A."/>
            <person name="Denef V.J."/>
            <person name="McMahon K.D."/>
            <person name="Konstantinidis K.T."/>
            <person name="Eloe-Fadrosh E.A."/>
            <person name="Kyrpides N.C."/>
            <person name="Woyke T."/>
        </authorList>
    </citation>
    <scope>NUCLEOTIDE SEQUENCE</scope>
    <source>
        <strain evidence="2">GVMAG-S-ERX555967-131</strain>
    </source>
</reference>
<feature type="transmembrane region" description="Helical" evidence="1">
    <location>
        <begin position="44"/>
        <end position="69"/>
    </location>
</feature>
<feature type="transmembrane region" description="Helical" evidence="1">
    <location>
        <begin position="112"/>
        <end position="128"/>
    </location>
</feature>
<evidence type="ECO:0000313" key="2">
    <source>
        <dbReference type="EMBL" id="QHT36982.1"/>
    </source>
</evidence>
<dbReference type="AlphaFoldDB" id="A0A6C0F714"/>
<dbReference type="EMBL" id="MN738789">
    <property type="protein sequence ID" value="QHT36982.1"/>
    <property type="molecule type" value="Genomic_DNA"/>
</dbReference>